<reference evidence="2" key="1">
    <citation type="submission" date="2020-03" db="EMBL/GenBank/DDBJ databases">
        <title>Draft sequencing of Paenibacilllus sp. S3N08.</title>
        <authorList>
            <person name="Kim D.-U."/>
        </authorList>
    </citation>
    <scope>NUCLEOTIDE SEQUENCE</scope>
    <source>
        <strain evidence="2">S3N08</strain>
    </source>
</reference>
<dbReference type="Proteomes" id="UP001165962">
    <property type="component" value="Unassembled WGS sequence"/>
</dbReference>
<dbReference type="Gene3D" id="3.40.630.30">
    <property type="match status" value="1"/>
</dbReference>
<dbReference type="InterPro" id="IPR051531">
    <property type="entry name" value="N-acetyltransferase"/>
</dbReference>
<dbReference type="SUPFAM" id="SSF55729">
    <property type="entry name" value="Acyl-CoA N-acyltransferases (Nat)"/>
    <property type="match status" value="1"/>
</dbReference>
<dbReference type="Pfam" id="PF13302">
    <property type="entry name" value="Acetyltransf_3"/>
    <property type="match status" value="1"/>
</dbReference>
<dbReference type="InterPro" id="IPR016181">
    <property type="entry name" value="Acyl_CoA_acyltransferase"/>
</dbReference>
<name>A0ABX0JDN6_9BACL</name>
<evidence type="ECO:0000259" key="1">
    <source>
        <dbReference type="PROSITE" id="PS51186"/>
    </source>
</evidence>
<keyword evidence="3" id="KW-1185">Reference proteome</keyword>
<sequence>MPYQKNLFSAFPFIQTERLSLRQITADDSEDLYNFYRDPNFFQYLDWEGPSSVKESTLLIDSWNQYFEGKKLIPWGISSLKDSRLIGTIMLMPTRGTFEDVPRYPLTISYDLQKDLWNNGIMTEALKAVLDFSKENIGHHRIQAEVLSENAASLKILKKLGFQEEGLLKHYLMHEVTKSFLNVVMLASVTI</sequence>
<proteinExistence type="predicted"/>
<dbReference type="InterPro" id="IPR000182">
    <property type="entry name" value="GNAT_dom"/>
</dbReference>
<dbReference type="RefSeq" id="WP_166152101.1">
    <property type="nucleotide sequence ID" value="NZ_JAAOIW010000006.1"/>
</dbReference>
<dbReference type="PROSITE" id="PS51186">
    <property type="entry name" value="GNAT"/>
    <property type="match status" value="1"/>
</dbReference>
<feature type="domain" description="N-acetyltransferase" evidence="1">
    <location>
        <begin position="19"/>
        <end position="190"/>
    </location>
</feature>
<protein>
    <submittedName>
        <fullName evidence="2">GNAT family N-acetyltransferase</fullName>
    </submittedName>
</protein>
<organism evidence="2 3">
    <name type="scientific">Paenibacillus agricola</name>
    <dbReference type="NCBI Taxonomy" id="2716264"/>
    <lineage>
        <taxon>Bacteria</taxon>
        <taxon>Bacillati</taxon>
        <taxon>Bacillota</taxon>
        <taxon>Bacilli</taxon>
        <taxon>Bacillales</taxon>
        <taxon>Paenibacillaceae</taxon>
        <taxon>Paenibacillus</taxon>
    </lineage>
</organism>
<dbReference type="PANTHER" id="PTHR43792">
    <property type="entry name" value="GNAT FAMILY, PUTATIVE (AFU_ORTHOLOGUE AFUA_3G00765)-RELATED-RELATED"/>
    <property type="match status" value="1"/>
</dbReference>
<accession>A0ABX0JDN6</accession>
<gene>
    <name evidence="2" type="ORF">G9U52_18425</name>
</gene>
<evidence type="ECO:0000313" key="2">
    <source>
        <dbReference type="EMBL" id="NHN31815.1"/>
    </source>
</evidence>
<comment type="caution">
    <text evidence="2">The sequence shown here is derived from an EMBL/GenBank/DDBJ whole genome shotgun (WGS) entry which is preliminary data.</text>
</comment>
<dbReference type="EMBL" id="JAAOIW010000006">
    <property type="protein sequence ID" value="NHN31815.1"/>
    <property type="molecule type" value="Genomic_DNA"/>
</dbReference>
<dbReference type="PANTHER" id="PTHR43792:SF9">
    <property type="entry name" value="RIBOSOMAL-PROTEIN-ALANINE ACETYLTRANSFERASE"/>
    <property type="match status" value="1"/>
</dbReference>
<evidence type="ECO:0000313" key="3">
    <source>
        <dbReference type="Proteomes" id="UP001165962"/>
    </source>
</evidence>